<feature type="binding site" evidence="3 4">
    <location>
        <begin position="72"/>
        <end position="74"/>
    </location>
    <ligand>
        <name>S-adenosyl-L-methionine</name>
        <dbReference type="ChEBI" id="CHEBI:59789"/>
    </ligand>
</feature>
<feature type="binding site" evidence="3">
    <location>
        <position position="208"/>
    </location>
    <ligand>
        <name>S-adenosyl-L-methionine</name>
        <dbReference type="ChEBI" id="CHEBI:59789"/>
    </ligand>
</feature>
<dbReference type="PANTHER" id="PTHR43861">
    <property type="entry name" value="TRANS-ACONITATE 2-METHYLTRANSFERASE-RELATED"/>
    <property type="match status" value="1"/>
</dbReference>
<accession>A0AAU9C0G1</accession>
<dbReference type="RefSeq" id="WP_317705970.1">
    <property type="nucleotide sequence ID" value="NZ_AP024714.1"/>
</dbReference>
<dbReference type="InterPro" id="IPR029063">
    <property type="entry name" value="SAM-dependent_MTases_sf"/>
</dbReference>
<dbReference type="PIRSF" id="PIRSF006325">
    <property type="entry name" value="MeTrfase_bac"/>
    <property type="match status" value="1"/>
</dbReference>
<sequence length="269" mass="29673">MSSRDFDLNQSRDRLFADPQAPVAAFRFDERVARVFDDMIARSVPGYRTIVTATGLLGERLVSPHSRCYDLGCSLGAVSLALAQRITAPGCEIIAVDNAWPMLAQMRRRLAPLEPLPTPIRPVCADLADVRIDNASLVVLNFTLQFVPLQRRAELIARIHEGLVPGGALILSEKIALEDPCQQALFTDLHHAFKRAQGYSELEIARKRAALENVLVPEPLTVHRRRLEDAGFASIEVWFQYFNFLSLIAIKAPASTKPASAFTVAATDG</sequence>
<evidence type="ECO:0000256" key="3">
    <source>
        <dbReference type="HAMAP-Rule" id="MF_01589"/>
    </source>
</evidence>
<comment type="subunit">
    <text evidence="3">Homodimer.</text>
</comment>
<dbReference type="CDD" id="cd02440">
    <property type="entry name" value="AdoMet_MTases"/>
    <property type="match status" value="1"/>
</dbReference>
<dbReference type="PANTHER" id="PTHR43861:SF2">
    <property type="entry name" value="CARBOXY-S-ADENOSYL-L-METHIONINE SYNTHASE"/>
    <property type="match status" value="1"/>
</dbReference>
<keyword evidence="1 3" id="KW-0808">Transferase</keyword>
<dbReference type="KEGG" id="mcau:MIT9_P0606"/>
<feature type="binding site" evidence="3 4">
    <location>
        <position position="47"/>
    </location>
    <ligand>
        <name>S-adenosyl-L-methionine</name>
        <dbReference type="ChEBI" id="CHEBI:59789"/>
    </ligand>
</feature>
<dbReference type="NCBIfam" id="TIGR00740">
    <property type="entry name" value="carboxy-S-adenosyl-L-methionine synthase CmoA"/>
    <property type="match status" value="1"/>
</dbReference>
<feature type="domain" description="Methyltransferase" evidence="5">
    <location>
        <begin position="70"/>
        <end position="167"/>
    </location>
</feature>
<dbReference type="EMBL" id="AP024714">
    <property type="protein sequence ID" value="BCX81028.1"/>
    <property type="molecule type" value="Genomic_DNA"/>
</dbReference>
<dbReference type="HAMAP" id="MF_01589">
    <property type="entry name" value="Cx_SAM_synthase"/>
    <property type="match status" value="1"/>
</dbReference>
<name>A0AAU9C0G1_9GAMM</name>
<dbReference type="GO" id="GO:1904047">
    <property type="term" value="F:S-adenosyl-L-methionine binding"/>
    <property type="evidence" value="ECO:0007669"/>
    <property type="project" value="UniProtKB-UniRule"/>
</dbReference>
<dbReference type="AlphaFoldDB" id="A0AAU9C0G1"/>
<feature type="binding site" evidence="3 4">
    <location>
        <begin position="97"/>
        <end position="98"/>
    </location>
    <ligand>
        <name>S-adenosyl-L-methionine</name>
        <dbReference type="ChEBI" id="CHEBI:59789"/>
    </ligand>
</feature>
<organism evidence="6 7">
    <name type="scientific">Methylomarinovum caldicuralii</name>
    <dbReference type="NCBI Taxonomy" id="438856"/>
    <lineage>
        <taxon>Bacteria</taxon>
        <taxon>Pseudomonadati</taxon>
        <taxon>Pseudomonadota</taxon>
        <taxon>Gammaproteobacteria</taxon>
        <taxon>Methylococcales</taxon>
        <taxon>Methylothermaceae</taxon>
        <taxon>Methylomarinovum</taxon>
    </lineage>
</organism>
<dbReference type="InterPro" id="IPR005271">
    <property type="entry name" value="CmoA"/>
</dbReference>
<reference evidence="7" key="1">
    <citation type="journal article" date="2024" name="Int. J. Syst. Evol. Microbiol.">
        <title>Methylomarinovum tepidoasis sp. nov., a moderately thermophilic methanotroph of the family Methylothermaceae isolated from a deep-sea hydrothermal field.</title>
        <authorList>
            <person name="Hirayama H."/>
            <person name="Takaki Y."/>
            <person name="Abe M."/>
            <person name="Miyazaki M."/>
            <person name="Uematsu K."/>
            <person name="Matsui Y."/>
            <person name="Takai K."/>
        </authorList>
    </citation>
    <scope>NUCLEOTIDE SEQUENCE [LARGE SCALE GENOMIC DNA]</scope>
    <source>
        <strain evidence="7">IT-9</strain>
    </source>
</reference>
<dbReference type="Gene3D" id="3.40.50.150">
    <property type="entry name" value="Vaccinia Virus protein VP39"/>
    <property type="match status" value="1"/>
</dbReference>
<dbReference type="EC" id="2.1.3.-" evidence="3"/>
<comment type="similarity">
    <text evidence="3">Belongs to the class I-like SAM-binding methyltransferase superfamily. Cx-SAM synthase family.</text>
</comment>
<dbReference type="GO" id="GO:0002098">
    <property type="term" value="P:tRNA wobble uridine modification"/>
    <property type="evidence" value="ECO:0007669"/>
    <property type="project" value="InterPro"/>
</dbReference>
<keyword evidence="7" id="KW-1185">Reference proteome</keyword>
<evidence type="ECO:0000313" key="7">
    <source>
        <dbReference type="Proteomes" id="UP001321825"/>
    </source>
</evidence>
<dbReference type="SUPFAM" id="SSF53335">
    <property type="entry name" value="S-adenosyl-L-methionine-dependent methyltransferases"/>
    <property type="match status" value="1"/>
</dbReference>
<dbReference type="GO" id="GO:0016743">
    <property type="term" value="F:carboxyl- or carbamoyltransferase activity"/>
    <property type="evidence" value="ECO:0007669"/>
    <property type="project" value="UniProtKB-UniRule"/>
</dbReference>
<dbReference type="InterPro" id="IPR041698">
    <property type="entry name" value="Methyltransf_25"/>
</dbReference>
<evidence type="ECO:0000313" key="6">
    <source>
        <dbReference type="EMBL" id="BCX81028.1"/>
    </source>
</evidence>
<dbReference type="Proteomes" id="UP001321825">
    <property type="component" value="Chromosome"/>
</dbReference>
<dbReference type="Pfam" id="PF13649">
    <property type="entry name" value="Methyltransf_25"/>
    <property type="match status" value="1"/>
</dbReference>
<proteinExistence type="inferred from homology"/>
<evidence type="ECO:0000256" key="2">
    <source>
        <dbReference type="ARBA" id="ARBA00022691"/>
    </source>
</evidence>
<comment type="catalytic activity">
    <reaction evidence="3">
        <text>prephenate + S-adenosyl-L-methionine = carboxy-S-adenosyl-L-methionine + 3-phenylpyruvate + H2O</text>
        <dbReference type="Rhea" id="RHEA:51692"/>
        <dbReference type="ChEBI" id="CHEBI:15377"/>
        <dbReference type="ChEBI" id="CHEBI:18005"/>
        <dbReference type="ChEBI" id="CHEBI:29934"/>
        <dbReference type="ChEBI" id="CHEBI:59789"/>
        <dbReference type="ChEBI" id="CHEBI:134278"/>
    </reaction>
</comment>
<comment type="function">
    <text evidence="3">Catalyzes the conversion of S-adenosyl-L-methionine (SAM) to carboxy-S-adenosyl-L-methionine (Cx-SAM).</text>
</comment>
<protein>
    <recommendedName>
        <fullName evidence="3">Carboxy-S-adenosyl-L-methionine synthase</fullName>
        <shortName evidence="3">Cx-SAM synthase</shortName>
        <ecNumber evidence="3">2.1.3.-</ecNumber>
    </recommendedName>
</protein>
<evidence type="ECO:0000256" key="4">
    <source>
        <dbReference type="PIRSR" id="PIRSR006325-1"/>
    </source>
</evidence>
<evidence type="ECO:0000256" key="1">
    <source>
        <dbReference type="ARBA" id="ARBA00022679"/>
    </source>
</evidence>
<keyword evidence="2 3" id="KW-0949">S-adenosyl-L-methionine</keyword>
<feature type="binding site" evidence="3">
    <location>
        <begin position="126"/>
        <end position="127"/>
    </location>
    <ligand>
        <name>S-adenosyl-L-methionine</name>
        <dbReference type="ChEBI" id="CHEBI:59789"/>
    </ligand>
</feature>
<feature type="binding site" evidence="3 4">
    <location>
        <position position="141"/>
    </location>
    <ligand>
        <name>S-adenosyl-L-methionine</name>
        <dbReference type="ChEBI" id="CHEBI:59789"/>
    </ligand>
</feature>
<gene>
    <name evidence="3" type="primary">cmoA</name>
    <name evidence="6" type="ORF">MIT9_P0606</name>
</gene>
<evidence type="ECO:0000259" key="5">
    <source>
        <dbReference type="Pfam" id="PF13649"/>
    </source>
</evidence>